<reference evidence="3 4" key="1">
    <citation type="journal article" date="2016" name="PLoS Pathog.">
        <title>Biosynthesis of antibiotic leucinostatins in bio-control fungus Purpureocillium lilacinum and their inhibition on phytophthora revealed by genome mining.</title>
        <authorList>
            <person name="Wang G."/>
            <person name="Liu Z."/>
            <person name="Lin R."/>
            <person name="Li E."/>
            <person name="Mao Z."/>
            <person name="Ling J."/>
            <person name="Yang Y."/>
            <person name="Yin W.B."/>
            <person name="Xie B."/>
        </authorList>
    </citation>
    <scope>NUCLEOTIDE SEQUENCE [LARGE SCALE GENOMIC DNA]</scope>
    <source>
        <strain evidence="3">170</strain>
    </source>
</reference>
<evidence type="ECO:0000313" key="3">
    <source>
        <dbReference type="EMBL" id="OAQ64817.1"/>
    </source>
</evidence>
<comment type="caution">
    <text evidence="3">The sequence shown here is derived from an EMBL/GenBank/DDBJ whole genome shotgun (WGS) entry which is preliminary data.</text>
</comment>
<protein>
    <submittedName>
        <fullName evidence="3">ACT-like protein</fullName>
    </submittedName>
</protein>
<dbReference type="GO" id="GO:0046394">
    <property type="term" value="P:carboxylic acid biosynthetic process"/>
    <property type="evidence" value="ECO:0007669"/>
    <property type="project" value="UniProtKB-ARBA"/>
</dbReference>
<dbReference type="InterPro" id="IPR045865">
    <property type="entry name" value="ACT-like_dom_sf"/>
</dbReference>
<gene>
    <name evidence="3" type="ORF">VFPPC_06035</name>
</gene>
<evidence type="ECO:0000313" key="4">
    <source>
        <dbReference type="Proteomes" id="UP000078397"/>
    </source>
</evidence>
<dbReference type="GO" id="GO:0006520">
    <property type="term" value="P:amino acid metabolic process"/>
    <property type="evidence" value="ECO:0007669"/>
    <property type="project" value="UniProtKB-ARBA"/>
</dbReference>
<dbReference type="Pfam" id="PF13840">
    <property type="entry name" value="ACT_7"/>
    <property type="match status" value="1"/>
</dbReference>
<feature type="domain" description="CASTOR ACT" evidence="2">
    <location>
        <begin position="168"/>
        <end position="228"/>
    </location>
</feature>
<dbReference type="KEGG" id="pchm:VFPPC_06035"/>
<feature type="region of interest" description="Disordered" evidence="1">
    <location>
        <begin position="236"/>
        <end position="270"/>
    </location>
</feature>
<dbReference type="InterPro" id="IPR027795">
    <property type="entry name" value="CASTOR_ACT_dom"/>
</dbReference>
<dbReference type="EMBL" id="LSBJ02000005">
    <property type="protein sequence ID" value="OAQ64817.1"/>
    <property type="molecule type" value="Genomic_DNA"/>
</dbReference>
<sequence>MAELALQLGRREPGTVTNGSWSAGALLYVSLHFTSQPPDSAARLFLLQLPSTSSSSSSIIRDTIATPDSDDGTYTLIHIPLDLYTTFLQPILRVLVPQTQRLHLGAGYRHDAEELDGLSEENQHGFLNISVTPLEASIVCHTSWAKNVFEPVISKLSAQQAKSVSVFADSYMVLSVIGAGLDAATRVLELSSPLALAGIPIFFITTYYSDFILAPTRERQNVVAALRERGFEMSENQSNFVSSPTYSRKNSASHHSSSPPSTPPPSNDNELQLRTFDLLHKRSVSPYVDEDLELVQCSGREISQLADAYGHRSSISRHTVTDNRQSWIENVDTKLYASLISVLVSQPRFISITLAHEDPPSLLMDKNLLGLFSDSLVGDMDNILIPIFLDLVNLPSEVTGIVCGVSGRLVDDMQMKATSELSYLSTARAGVVILPEEQSTRALSILKPLLEKDD</sequence>
<dbReference type="AlphaFoldDB" id="A0A179FHE0"/>
<evidence type="ECO:0000259" key="2">
    <source>
        <dbReference type="Pfam" id="PF13840"/>
    </source>
</evidence>
<dbReference type="SUPFAM" id="SSF55021">
    <property type="entry name" value="ACT-like"/>
    <property type="match status" value="1"/>
</dbReference>
<dbReference type="OrthoDB" id="58529at2759"/>
<dbReference type="PANTHER" id="PTHR31131:SF6">
    <property type="entry name" value="CASTOR ACT DOMAIN-CONTAINING PROTEIN"/>
    <property type="match status" value="1"/>
</dbReference>
<accession>A0A179FHE0</accession>
<dbReference type="InterPro" id="IPR051719">
    <property type="entry name" value="CASTOR_mTORC1"/>
</dbReference>
<keyword evidence="4" id="KW-1185">Reference proteome</keyword>
<dbReference type="Proteomes" id="UP000078397">
    <property type="component" value="Unassembled WGS sequence"/>
</dbReference>
<proteinExistence type="predicted"/>
<dbReference type="Gene3D" id="3.30.2130.10">
    <property type="entry name" value="VC0802-like"/>
    <property type="match status" value="1"/>
</dbReference>
<feature type="compositionally biased region" description="Polar residues" evidence="1">
    <location>
        <begin position="236"/>
        <end position="250"/>
    </location>
</feature>
<organism evidence="3 4">
    <name type="scientific">Pochonia chlamydosporia 170</name>
    <dbReference type="NCBI Taxonomy" id="1380566"/>
    <lineage>
        <taxon>Eukaryota</taxon>
        <taxon>Fungi</taxon>
        <taxon>Dikarya</taxon>
        <taxon>Ascomycota</taxon>
        <taxon>Pezizomycotina</taxon>
        <taxon>Sordariomycetes</taxon>
        <taxon>Hypocreomycetidae</taxon>
        <taxon>Hypocreales</taxon>
        <taxon>Clavicipitaceae</taxon>
        <taxon>Pochonia</taxon>
    </lineage>
</organism>
<dbReference type="PANTHER" id="PTHR31131">
    <property type="entry name" value="CHROMOSOME 1, WHOLE GENOME SHOTGUN SEQUENCE"/>
    <property type="match status" value="1"/>
</dbReference>
<dbReference type="RefSeq" id="XP_018142131.1">
    <property type="nucleotide sequence ID" value="XM_018285137.1"/>
</dbReference>
<dbReference type="GeneID" id="28849131"/>
<evidence type="ECO:0000256" key="1">
    <source>
        <dbReference type="SAM" id="MobiDB-lite"/>
    </source>
</evidence>
<name>A0A179FHE0_METCM</name>